<sequence>MISKARSMEEVMSFLSWEGLATSGEHVASSEADHADWAKAKISAAMAGLRDGSNRVFSAAEWAAIRAEKKASREVHLN</sequence>
<dbReference type="EMBL" id="WWCX01000004">
    <property type="protein sequence ID" value="MYM93377.1"/>
    <property type="molecule type" value="Genomic_DNA"/>
</dbReference>
<evidence type="ECO:0000313" key="2">
    <source>
        <dbReference type="Proteomes" id="UP000447355"/>
    </source>
</evidence>
<comment type="caution">
    <text evidence="1">The sequence shown here is derived from an EMBL/GenBank/DDBJ whole genome shotgun (WGS) entry which is preliminary data.</text>
</comment>
<dbReference type="AlphaFoldDB" id="A0A845GKW1"/>
<name>A0A845GKW1_9BURK</name>
<reference evidence="1" key="1">
    <citation type="submission" date="2019-12" db="EMBL/GenBank/DDBJ databases">
        <title>Novel species isolated from a subtropical stream in China.</title>
        <authorList>
            <person name="Lu H."/>
        </authorList>
    </citation>
    <scope>NUCLEOTIDE SEQUENCE [LARGE SCALE GENOMIC DNA]</scope>
    <source>
        <strain evidence="1">FT81W</strain>
    </source>
</reference>
<organism evidence="1 2">
    <name type="scientific">Duganella vulcania</name>
    <dbReference type="NCBI Taxonomy" id="2692166"/>
    <lineage>
        <taxon>Bacteria</taxon>
        <taxon>Pseudomonadati</taxon>
        <taxon>Pseudomonadota</taxon>
        <taxon>Betaproteobacteria</taxon>
        <taxon>Burkholderiales</taxon>
        <taxon>Oxalobacteraceae</taxon>
        <taxon>Telluria group</taxon>
        <taxon>Duganella</taxon>
    </lineage>
</organism>
<proteinExistence type="predicted"/>
<dbReference type="RefSeq" id="WP_161082611.1">
    <property type="nucleotide sequence ID" value="NZ_WWCX01000004.1"/>
</dbReference>
<gene>
    <name evidence="1" type="ORF">GTP90_05840</name>
</gene>
<accession>A0A845GKW1</accession>
<dbReference type="Proteomes" id="UP000447355">
    <property type="component" value="Unassembled WGS sequence"/>
</dbReference>
<protein>
    <submittedName>
        <fullName evidence="1">Uncharacterized protein</fullName>
    </submittedName>
</protein>
<evidence type="ECO:0000313" key="1">
    <source>
        <dbReference type="EMBL" id="MYM93377.1"/>
    </source>
</evidence>